<evidence type="ECO:0000313" key="2">
    <source>
        <dbReference type="Proteomes" id="UP000016843"/>
    </source>
</evidence>
<accession>U5BRU7</accession>
<reference evidence="1 2" key="1">
    <citation type="journal article" date="2013" name="Genome Announc.">
        <title>Draft Genome Sequence of the Psychrophilic and Alkaliphilic Rhodonellum psychrophilum Strain GCM71T.</title>
        <authorList>
            <person name="Hauptmann A.L."/>
            <person name="Glaring M.A."/>
            <person name="Hallin P.F."/>
            <person name="Prieme A."/>
            <person name="Stougaard P."/>
        </authorList>
    </citation>
    <scope>NUCLEOTIDE SEQUENCE [LARGE SCALE GENOMIC DNA]</scope>
    <source>
        <strain evidence="1 2">GCM71</strain>
    </source>
</reference>
<sequence length="102" mass="11917">MKKRTIQFLRELLCHFCLPFVHREPCPDDPYSAFYFISTVGLFPMENRMQVYWIGDFPEKRSLYQSDGNTAPYLTYGGFPGSFVLPTKTIKQIQKNLIKSPD</sequence>
<dbReference type="EMBL" id="AWXR01000087">
    <property type="protein sequence ID" value="ERM80618.1"/>
    <property type="molecule type" value="Genomic_DNA"/>
</dbReference>
<dbReference type="Proteomes" id="UP000016843">
    <property type="component" value="Unassembled WGS sequence"/>
</dbReference>
<keyword evidence="2" id="KW-1185">Reference proteome</keyword>
<evidence type="ECO:0000313" key="1">
    <source>
        <dbReference type="EMBL" id="ERM80618.1"/>
    </source>
</evidence>
<organism evidence="1 2">
    <name type="scientific">Rhodonellum psychrophilum GCM71 = DSM 17998</name>
    <dbReference type="NCBI Taxonomy" id="1123057"/>
    <lineage>
        <taxon>Bacteria</taxon>
        <taxon>Pseudomonadati</taxon>
        <taxon>Bacteroidota</taxon>
        <taxon>Cytophagia</taxon>
        <taxon>Cytophagales</taxon>
        <taxon>Cytophagaceae</taxon>
        <taxon>Rhodonellum</taxon>
    </lineage>
</organism>
<dbReference type="AlphaFoldDB" id="U5BRU7"/>
<gene>
    <name evidence="1" type="ORF">P872_12655</name>
</gene>
<comment type="caution">
    <text evidence="1">The sequence shown here is derived from an EMBL/GenBank/DDBJ whole genome shotgun (WGS) entry which is preliminary data.</text>
</comment>
<proteinExistence type="predicted"/>
<name>U5BRU7_9BACT</name>
<protein>
    <submittedName>
        <fullName evidence="1">Uncharacterized protein</fullName>
    </submittedName>
</protein>
<dbReference type="RefSeq" id="WP_019600676.1">
    <property type="nucleotide sequence ID" value="NZ_AWXR01000087.1"/>
</dbReference>